<evidence type="ECO:0000313" key="6">
    <source>
        <dbReference type="EMBL" id="GMR50337.1"/>
    </source>
</evidence>
<dbReference type="PANTHER" id="PTHR10064">
    <property type="entry name" value="60S RIBOSOMAL PROTEIN L22"/>
    <property type="match status" value="1"/>
</dbReference>
<dbReference type="GO" id="GO:0002181">
    <property type="term" value="P:cytoplasmic translation"/>
    <property type="evidence" value="ECO:0007669"/>
    <property type="project" value="TreeGrafter"/>
</dbReference>
<dbReference type="InterPro" id="IPR002671">
    <property type="entry name" value="Ribosomal_eL22"/>
</dbReference>
<dbReference type="InterPro" id="IPR038526">
    <property type="entry name" value="Ribosomal_eL22_sf"/>
</dbReference>
<proteinExistence type="inferred from homology"/>
<gene>
    <name evidence="6" type="ORF">PMAYCL1PPCAC_20532</name>
</gene>
<comment type="similarity">
    <text evidence="1">Belongs to the eukaryotic ribosomal protein eL22 family.</text>
</comment>
<evidence type="ECO:0000256" key="4">
    <source>
        <dbReference type="ARBA" id="ARBA00040613"/>
    </source>
</evidence>
<dbReference type="PANTHER" id="PTHR10064:SF0">
    <property type="entry name" value="FI24544P1-RELATED"/>
    <property type="match status" value="1"/>
</dbReference>
<protein>
    <recommendedName>
        <fullName evidence="4">Large ribosomal subunit protein eL22</fullName>
    </recommendedName>
    <alternativeName>
        <fullName evidence="5">60S ribosomal protein L22</fullName>
    </alternativeName>
</protein>
<name>A0AAN5I362_9BILA</name>
<dbReference type="Proteomes" id="UP001328107">
    <property type="component" value="Unassembled WGS sequence"/>
</dbReference>
<dbReference type="Gene3D" id="3.30.1360.210">
    <property type="match status" value="1"/>
</dbReference>
<dbReference type="EMBL" id="BTRK01000004">
    <property type="protein sequence ID" value="GMR50337.1"/>
    <property type="molecule type" value="Genomic_DNA"/>
</dbReference>
<keyword evidence="7" id="KW-1185">Reference proteome</keyword>
<dbReference type="GO" id="GO:0005840">
    <property type="term" value="C:ribosome"/>
    <property type="evidence" value="ECO:0007669"/>
    <property type="project" value="UniProtKB-KW"/>
</dbReference>
<evidence type="ECO:0000256" key="3">
    <source>
        <dbReference type="ARBA" id="ARBA00023274"/>
    </source>
</evidence>
<keyword evidence="2" id="KW-0689">Ribosomal protein</keyword>
<dbReference type="GO" id="GO:0003735">
    <property type="term" value="F:structural constituent of ribosome"/>
    <property type="evidence" value="ECO:0007669"/>
    <property type="project" value="InterPro"/>
</dbReference>
<dbReference type="Pfam" id="PF01776">
    <property type="entry name" value="Ribosomal_L22e"/>
    <property type="match status" value="1"/>
</dbReference>
<evidence type="ECO:0000313" key="7">
    <source>
        <dbReference type="Proteomes" id="UP001328107"/>
    </source>
</evidence>
<organism evidence="6 7">
    <name type="scientific">Pristionchus mayeri</name>
    <dbReference type="NCBI Taxonomy" id="1317129"/>
    <lineage>
        <taxon>Eukaryota</taxon>
        <taxon>Metazoa</taxon>
        <taxon>Ecdysozoa</taxon>
        <taxon>Nematoda</taxon>
        <taxon>Chromadorea</taxon>
        <taxon>Rhabditida</taxon>
        <taxon>Rhabditina</taxon>
        <taxon>Diplogasteromorpha</taxon>
        <taxon>Diplogasteroidea</taxon>
        <taxon>Neodiplogasteridae</taxon>
        <taxon>Pristionchus</taxon>
    </lineage>
</organism>
<sequence>ARVRIMYRSTMVAAIKKNNGPTIGLKKLTIDCSQPSGDKIISCDDLSSFLREKTGVDVKTVDSKIELTTRREISKRSVKFFTYKWLKRCGVQDYVRVVAATRDSYELRYYAICDSQEASSDE</sequence>
<feature type="non-terminal residue" evidence="6">
    <location>
        <position position="1"/>
    </location>
</feature>
<dbReference type="AlphaFoldDB" id="A0AAN5I362"/>
<dbReference type="GO" id="GO:0003723">
    <property type="term" value="F:RNA binding"/>
    <property type="evidence" value="ECO:0007669"/>
    <property type="project" value="TreeGrafter"/>
</dbReference>
<comment type="caution">
    <text evidence="6">The sequence shown here is derived from an EMBL/GenBank/DDBJ whole genome shotgun (WGS) entry which is preliminary data.</text>
</comment>
<evidence type="ECO:0000256" key="1">
    <source>
        <dbReference type="ARBA" id="ARBA00007817"/>
    </source>
</evidence>
<accession>A0AAN5I362</accession>
<reference evidence="7" key="1">
    <citation type="submission" date="2022-10" db="EMBL/GenBank/DDBJ databases">
        <title>Genome assembly of Pristionchus species.</title>
        <authorList>
            <person name="Yoshida K."/>
            <person name="Sommer R.J."/>
        </authorList>
    </citation>
    <scope>NUCLEOTIDE SEQUENCE [LARGE SCALE GENOMIC DNA]</scope>
    <source>
        <strain evidence="7">RS5460</strain>
    </source>
</reference>
<keyword evidence="3" id="KW-0687">Ribonucleoprotein</keyword>
<dbReference type="GO" id="GO:1990904">
    <property type="term" value="C:ribonucleoprotein complex"/>
    <property type="evidence" value="ECO:0007669"/>
    <property type="project" value="UniProtKB-KW"/>
</dbReference>
<evidence type="ECO:0000256" key="5">
    <source>
        <dbReference type="ARBA" id="ARBA00041214"/>
    </source>
</evidence>
<evidence type="ECO:0000256" key="2">
    <source>
        <dbReference type="ARBA" id="ARBA00022980"/>
    </source>
</evidence>